<feature type="transmembrane region" description="Helical" evidence="1">
    <location>
        <begin position="84"/>
        <end position="105"/>
    </location>
</feature>
<keyword evidence="4" id="KW-1185">Reference proteome</keyword>
<proteinExistence type="predicted"/>
<evidence type="ECO:0000256" key="1">
    <source>
        <dbReference type="SAM" id="Phobius"/>
    </source>
</evidence>
<organism evidence="2">
    <name type="scientific">Cladocopium goreaui</name>
    <dbReference type="NCBI Taxonomy" id="2562237"/>
    <lineage>
        <taxon>Eukaryota</taxon>
        <taxon>Sar</taxon>
        <taxon>Alveolata</taxon>
        <taxon>Dinophyceae</taxon>
        <taxon>Suessiales</taxon>
        <taxon>Symbiodiniaceae</taxon>
        <taxon>Cladocopium</taxon>
    </lineage>
</organism>
<keyword evidence="1" id="KW-0472">Membrane</keyword>
<name>A0A9P1CDL1_9DINO</name>
<sequence length="214" mass="24296">MAAAIQRRDLSTVCARNRQRRPQTNFILGACIFTVGHLAVAFIGPLRWTKNSRNAKMIRMEAADSRMTMPAGAIMEVASNTGQLSTFQVVVVFLCAAIPVLYWWFVIVPFKRRELATSKARGPMKNYLVELAATPQEERKEEKWFYDKYLRQGKLVEPRTSEGLAEVVQSVEDELQETLPGGGFWSFDNPIFVCLVLLLVFCVQQVLLHDVLQK</sequence>
<feature type="transmembrane region" description="Helical" evidence="1">
    <location>
        <begin position="26"/>
        <end position="49"/>
    </location>
</feature>
<reference evidence="2" key="1">
    <citation type="submission" date="2022-10" db="EMBL/GenBank/DDBJ databases">
        <authorList>
            <person name="Chen Y."/>
            <person name="Dougan E. K."/>
            <person name="Chan C."/>
            <person name="Rhodes N."/>
            <person name="Thang M."/>
        </authorList>
    </citation>
    <scope>NUCLEOTIDE SEQUENCE</scope>
</reference>
<dbReference type="EMBL" id="CAMXCT020001384">
    <property type="protein sequence ID" value="CAL1142950.1"/>
    <property type="molecule type" value="Genomic_DNA"/>
</dbReference>
<reference evidence="3" key="2">
    <citation type="submission" date="2024-04" db="EMBL/GenBank/DDBJ databases">
        <authorList>
            <person name="Chen Y."/>
            <person name="Shah S."/>
            <person name="Dougan E. K."/>
            <person name="Thang M."/>
            <person name="Chan C."/>
        </authorList>
    </citation>
    <scope>NUCLEOTIDE SEQUENCE [LARGE SCALE GENOMIC DNA]</scope>
</reference>
<gene>
    <name evidence="2" type="ORF">C1SCF055_LOCUS16642</name>
</gene>
<dbReference type="Proteomes" id="UP001152797">
    <property type="component" value="Unassembled WGS sequence"/>
</dbReference>
<accession>A0A9P1CDL1</accession>
<keyword evidence="1" id="KW-0812">Transmembrane</keyword>
<dbReference type="OrthoDB" id="43106at2759"/>
<keyword evidence="1" id="KW-1133">Transmembrane helix</keyword>
<evidence type="ECO:0000313" key="4">
    <source>
        <dbReference type="Proteomes" id="UP001152797"/>
    </source>
</evidence>
<dbReference type="EMBL" id="CAMXCT010001384">
    <property type="protein sequence ID" value="CAI3989575.1"/>
    <property type="molecule type" value="Genomic_DNA"/>
</dbReference>
<comment type="caution">
    <text evidence="2">The sequence shown here is derived from an EMBL/GenBank/DDBJ whole genome shotgun (WGS) entry which is preliminary data.</text>
</comment>
<feature type="transmembrane region" description="Helical" evidence="1">
    <location>
        <begin position="190"/>
        <end position="208"/>
    </location>
</feature>
<evidence type="ECO:0000313" key="2">
    <source>
        <dbReference type="EMBL" id="CAI3989575.1"/>
    </source>
</evidence>
<dbReference type="AlphaFoldDB" id="A0A9P1CDL1"/>
<dbReference type="EMBL" id="CAMXCT030001384">
    <property type="protein sequence ID" value="CAL4776887.1"/>
    <property type="molecule type" value="Genomic_DNA"/>
</dbReference>
<evidence type="ECO:0000313" key="3">
    <source>
        <dbReference type="EMBL" id="CAL1142950.1"/>
    </source>
</evidence>
<protein>
    <submittedName>
        <fullName evidence="2">Uncharacterized protein</fullName>
    </submittedName>
</protein>